<evidence type="ECO:0000259" key="11">
    <source>
        <dbReference type="Pfam" id="PF05649"/>
    </source>
</evidence>
<comment type="similarity">
    <text evidence="2">Belongs to the peptidase M13 family.</text>
</comment>
<keyword evidence="9" id="KW-0812">Transmembrane</keyword>
<keyword evidence="5" id="KW-0378">Hydrolase</keyword>
<dbReference type="Pfam" id="PF05649">
    <property type="entry name" value="Peptidase_M13_N"/>
    <property type="match status" value="2"/>
</dbReference>
<evidence type="ECO:0000256" key="8">
    <source>
        <dbReference type="SAM" id="MobiDB-lite"/>
    </source>
</evidence>
<evidence type="ECO:0000256" key="5">
    <source>
        <dbReference type="ARBA" id="ARBA00022801"/>
    </source>
</evidence>
<dbReference type="PANTHER" id="PTHR11733">
    <property type="entry name" value="ZINC METALLOPROTEASE FAMILY M13 NEPRILYSIN-RELATED"/>
    <property type="match status" value="1"/>
</dbReference>
<keyword evidence="9" id="KW-0472">Membrane</keyword>
<evidence type="ECO:0000313" key="12">
    <source>
        <dbReference type="EMBL" id="KAK0540983.1"/>
    </source>
</evidence>
<name>A0AAN6GHD0_9BASI</name>
<sequence>MAQNDRAVRIADGAADDERAPLVAHPEGVRAPTSRSQRIKNSLSAVFEPLAHPNDLRPLEKFLLLLALFLVLLAALFIGLFAGVKSRLDHTFPPGRTPGAPEPPSHPGEGTPWKSTCDTETCVLAASEILKSVDTTLDPCDDFYEFTTSGWRKSHPIPSDAGLFGIGQWITAENTKVMVEILEGPSSSTSSASADLVSNSTVSSDSDASVDKKNLAKLRDFYDACMDQEAQDKAGDEPMLKLIDEFKSRLTVRDPTKKASVESTLTAQVEEEGVQPVFGAEKHKQVHFSPSPVPPNRPPPKAPLDHPPKDDPKPYPSQGKRQRKLTQAITWAHSRGLDVFFGARVDGDIGKDPQLATPLIDPGGIGFPDKVYYEDKDEIEFYRSVVDQAFVNLAKAEHAREEAKWDEIASKKKKGSNDKKLEEAIKLAHQLAEQVVKFETELAEAQPDGIELSDPMDTYNPTSLAQFSYLLTSIDVPLYFTGLAVRQPETIIVANTKYLRRVDSLLSRTRDEVLEAYIVWALLRTYGRGLGPKASLRQPFNRLDKRAKGIEDDAKENRVGFCLDEINEALGYLAGRYFVQKTFSARAKARAEEIIEALRHSFLERLPELAWLDPKTRERAEVKARAVKVKVGYPVYPNTTDPRNIEAFYSDLKVQGPGHFFENLVESAVRLTRRPWRLLGTKMDARRWDMFPSEVNAYYSPPENEIVFPAGILQPLYFHVDWPGYLQFGAFGTTAGHELSHAFDPAGREYDENGYLRDWWTNDTAVEFNRRRDCLIAQYGAYTMPLDKGKTIKLNPGLTIGEDVADGGGLSQSYYAWKSTLKDSTGIGLMKLPGLEYTPEQLFFIAYGMAWARNIRPQETIRRIRTDPHSPTKWRVNGVLQNSPEFAAAFNCKVGKDRMTRTKEERCEIW</sequence>
<dbReference type="PANTHER" id="PTHR11733:SF167">
    <property type="entry name" value="FI17812P1-RELATED"/>
    <property type="match status" value="1"/>
</dbReference>
<feature type="compositionally biased region" description="Basic and acidic residues" evidence="8">
    <location>
        <begin position="303"/>
        <end position="313"/>
    </location>
</feature>
<protein>
    <recommendedName>
        <fullName evidence="14">Endothelin-converting enzyme 1</fullName>
    </recommendedName>
</protein>
<feature type="compositionally biased region" description="Pro residues" evidence="8">
    <location>
        <begin position="291"/>
        <end position="302"/>
    </location>
</feature>
<evidence type="ECO:0000256" key="3">
    <source>
        <dbReference type="ARBA" id="ARBA00022670"/>
    </source>
</evidence>
<keyword evidence="7" id="KW-0482">Metalloprotease</keyword>
<dbReference type="Pfam" id="PF01431">
    <property type="entry name" value="Peptidase_M13"/>
    <property type="match status" value="1"/>
</dbReference>
<comment type="cofactor">
    <cofactor evidence="1">
        <name>Zn(2+)</name>
        <dbReference type="ChEBI" id="CHEBI:29105"/>
    </cofactor>
</comment>
<dbReference type="GO" id="GO:0016485">
    <property type="term" value="P:protein processing"/>
    <property type="evidence" value="ECO:0007669"/>
    <property type="project" value="TreeGrafter"/>
</dbReference>
<keyword evidence="6" id="KW-0862">Zinc</keyword>
<dbReference type="GO" id="GO:0046872">
    <property type="term" value="F:metal ion binding"/>
    <property type="evidence" value="ECO:0007669"/>
    <property type="project" value="UniProtKB-KW"/>
</dbReference>
<keyword evidence="4" id="KW-0479">Metal-binding</keyword>
<feature type="transmembrane region" description="Helical" evidence="9">
    <location>
        <begin position="62"/>
        <end position="84"/>
    </location>
</feature>
<dbReference type="InterPro" id="IPR042089">
    <property type="entry name" value="Peptidase_M13_dom_2"/>
</dbReference>
<dbReference type="EMBL" id="JAPDMQ010000005">
    <property type="protein sequence ID" value="KAK0540983.1"/>
    <property type="molecule type" value="Genomic_DNA"/>
</dbReference>
<feature type="domain" description="Peptidase M13 N-terminal" evidence="11">
    <location>
        <begin position="320"/>
        <end position="634"/>
    </location>
</feature>
<keyword evidence="3" id="KW-0645">Protease</keyword>
<dbReference type="AlphaFoldDB" id="A0AAN6GHD0"/>
<evidence type="ECO:0000256" key="1">
    <source>
        <dbReference type="ARBA" id="ARBA00001947"/>
    </source>
</evidence>
<feature type="region of interest" description="Disordered" evidence="8">
    <location>
        <begin position="93"/>
        <end position="113"/>
    </location>
</feature>
<dbReference type="InterPro" id="IPR008753">
    <property type="entry name" value="Peptidase_M13_N"/>
</dbReference>
<feature type="domain" description="Peptidase M13 N-terminal" evidence="11">
    <location>
        <begin position="139"/>
        <end position="280"/>
    </location>
</feature>
<gene>
    <name evidence="12" type="ORF">OC842_000189</name>
</gene>
<evidence type="ECO:0000256" key="7">
    <source>
        <dbReference type="ARBA" id="ARBA00023049"/>
    </source>
</evidence>
<evidence type="ECO:0000313" key="13">
    <source>
        <dbReference type="Proteomes" id="UP001176521"/>
    </source>
</evidence>
<dbReference type="InterPro" id="IPR018497">
    <property type="entry name" value="Peptidase_M13_C"/>
</dbReference>
<dbReference type="Gene3D" id="1.10.1380.10">
    <property type="entry name" value="Neutral endopeptidase , domain2"/>
    <property type="match status" value="2"/>
</dbReference>
<dbReference type="InterPro" id="IPR024079">
    <property type="entry name" value="MetalloPept_cat_dom_sf"/>
</dbReference>
<dbReference type="CDD" id="cd08662">
    <property type="entry name" value="M13"/>
    <property type="match status" value="1"/>
</dbReference>
<evidence type="ECO:0000259" key="10">
    <source>
        <dbReference type="Pfam" id="PF01431"/>
    </source>
</evidence>
<evidence type="ECO:0000256" key="4">
    <source>
        <dbReference type="ARBA" id="ARBA00022723"/>
    </source>
</evidence>
<dbReference type="PROSITE" id="PS51885">
    <property type="entry name" value="NEPRILYSIN"/>
    <property type="match status" value="1"/>
</dbReference>
<feature type="domain" description="Peptidase M13 C-terminal" evidence="10">
    <location>
        <begin position="696"/>
        <end position="907"/>
    </location>
</feature>
<dbReference type="GO" id="GO:0004222">
    <property type="term" value="F:metalloendopeptidase activity"/>
    <property type="evidence" value="ECO:0007669"/>
    <property type="project" value="InterPro"/>
</dbReference>
<evidence type="ECO:0000256" key="6">
    <source>
        <dbReference type="ARBA" id="ARBA00022833"/>
    </source>
</evidence>
<evidence type="ECO:0000256" key="9">
    <source>
        <dbReference type="SAM" id="Phobius"/>
    </source>
</evidence>
<evidence type="ECO:0008006" key="14">
    <source>
        <dbReference type="Google" id="ProtNLM"/>
    </source>
</evidence>
<dbReference type="SUPFAM" id="SSF55486">
    <property type="entry name" value="Metalloproteases ('zincins'), catalytic domain"/>
    <property type="match status" value="1"/>
</dbReference>
<reference evidence="12" key="1">
    <citation type="journal article" date="2023" name="PhytoFront">
        <title>Draft Genome Resources of Seven Strains of Tilletia horrida, Causal Agent of Kernel Smut of Rice.</title>
        <authorList>
            <person name="Khanal S."/>
            <person name="Antony Babu S."/>
            <person name="Zhou X.G."/>
        </authorList>
    </citation>
    <scope>NUCLEOTIDE SEQUENCE</scope>
    <source>
        <strain evidence="12">TX3</strain>
    </source>
</reference>
<accession>A0AAN6GHD0</accession>
<dbReference type="Proteomes" id="UP001176521">
    <property type="component" value="Unassembled WGS sequence"/>
</dbReference>
<dbReference type="PRINTS" id="PR00786">
    <property type="entry name" value="NEPRILYSIN"/>
</dbReference>
<comment type="caution">
    <text evidence="12">The sequence shown here is derived from an EMBL/GenBank/DDBJ whole genome shotgun (WGS) entry which is preliminary data.</text>
</comment>
<proteinExistence type="inferred from homology"/>
<organism evidence="12 13">
    <name type="scientific">Tilletia horrida</name>
    <dbReference type="NCBI Taxonomy" id="155126"/>
    <lineage>
        <taxon>Eukaryota</taxon>
        <taxon>Fungi</taxon>
        <taxon>Dikarya</taxon>
        <taxon>Basidiomycota</taxon>
        <taxon>Ustilaginomycotina</taxon>
        <taxon>Exobasidiomycetes</taxon>
        <taxon>Tilletiales</taxon>
        <taxon>Tilletiaceae</taxon>
        <taxon>Tilletia</taxon>
    </lineage>
</organism>
<feature type="region of interest" description="Disordered" evidence="8">
    <location>
        <begin position="284"/>
        <end position="325"/>
    </location>
</feature>
<dbReference type="Gene3D" id="3.40.390.10">
    <property type="entry name" value="Collagenase (Catalytic Domain)"/>
    <property type="match status" value="2"/>
</dbReference>
<evidence type="ECO:0000256" key="2">
    <source>
        <dbReference type="ARBA" id="ARBA00007357"/>
    </source>
</evidence>
<keyword evidence="9" id="KW-1133">Transmembrane helix</keyword>
<dbReference type="GO" id="GO:0005886">
    <property type="term" value="C:plasma membrane"/>
    <property type="evidence" value="ECO:0007669"/>
    <property type="project" value="TreeGrafter"/>
</dbReference>
<keyword evidence="13" id="KW-1185">Reference proteome</keyword>
<dbReference type="InterPro" id="IPR000718">
    <property type="entry name" value="Peptidase_M13"/>
</dbReference>